<reference evidence="2" key="1">
    <citation type="submission" date="2024-07" db="EMBL/GenBank/DDBJ databases">
        <title>Complete genome sequence of Verrucomicrobiaceae bacterium NT6N.</title>
        <authorList>
            <person name="Huang C."/>
            <person name="Takami H."/>
            <person name="Hamasaki K."/>
        </authorList>
    </citation>
    <scope>NUCLEOTIDE SEQUENCE</scope>
    <source>
        <strain evidence="2">NT6N</strain>
    </source>
</reference>
<protein>
    <recommendedName>
        <fullName evidence="3">SLA1 homology domain-containing protein</fullName>
    </recommendedName>
</protein>
<evidence type="ECO:0008006" key="3">
    <source>
        <dbReference type="Google" id="ProtNLM"/>
    </source>
</evidence>
<accession>A0AAT9FL91</accession>
<dbReference type="EMBL" id="AP026866">
    <property type="protein sequence ID" value="BDS06717.1"/>
    <property type="molecule type" value="Genomic_DNA"/>
</dbReference>
<dbReference type="Gene3D" id="2.30.30.700">
    <property type="entry name" value="SLA1 homology domain 1"/>
    <property type="match status" value="1"/>
</dbReference>
<gene>
    <name evidence="2" type="ORF">NT6N_17570</name>
</gene>
<keyword evidence="1" id="KW-1133">Transmembrane helix</keyword>
<keyword evidence="1" id="KW-0472">Membrane</keyword>
<dbReference type="AlphaFoldDB" id="A0AAT9FL91"/>
<evidence type="ECO:0000256" key="1">
    <source>
        <dbReference type="SAM" id="Phobius"/>
    </source>
</evidence>
<name>A0AAT9FL91_9BACT</name>
<organism evidence="2">
    <name type="scientific">Oceaniferula spumae</name>
    <dbReference type="NCBI Taxonomy" id="2979115"/>
    <lineage>
        <taxon>Bacteria</taxon>
        <taxon>Pseudomonadati</taxon>
        <taxon>Verrucomicrobiota</taxon>
        <taxon>Verrucomicrobiia</taxon>
        <taxon>Verrucomicrobiales</taxon>
        <taxon>Verrucomicrobiaceae</taxon>
        <taxon>Oceaniferula</taxon>
    </lineage>
</organism>
<feature type="transmembrane region" description="Helical" evidence="1">
    <location>
        <begin position="53"/>
        <end position="75"/>
    </location>
</feature>
<dbReference type="KEGG" id="osu:NT6N_17570"/>
<keyword evidence="1" id="KW-0812">Transmembrane</keyword>
<evidence type="ECO:0000313" key="2">
    <source>
        <dbReference type="EMBL" id="BDS06717.1"/>
    </source>
</evidence>
<proteinExistence type="predicted"/>
<sequence>MEAEAALGKSEEEDRRFSYAFVTSARIGETNTKPYAVVILSTFYLHHFMKRKFILSLTTPLLAVVMLASAHARIWTSADGSKTFEGNYVSSTDTTVTVLKSGREVTFKLDLISEADRTFVKEEAERLAKAEADKANQKTLADQPVGKKLMGKTVKVVGKKFETVDTTKVPEYYMVYFSASW</sequence>